<keyword evidence="2" id="KW-0378">Hydrolase</keyword>
<keyword evidence="4" id="KW-0732">Signal</keyword>
<dbReference type="GO" id="GO:0016787">
    <property type="term" value="F:hydrolase activity"/>
    <property type="evidence" value="ECO:0007669"/>
    <property type="project" value="UniProtKB-KW"/>
</dbReference>
<keyword evidence="6" id="KW-1185">Reference proteome</keyword>
<dbReference type="InterPro" id="IPR016191">
    <property type="entry name" value="Ribonuclease/ribotoxin"/>
</dbReference>
<dbReference type="AlphaFoldDB" id="A0A1I2E1U2"/>
<feature type="region of interest" description="Disordered" evidence="3">
    <location>
        <begin position="28"/>
        <end position="58"/>
    </location>
</feature>
<proteinExistence type="predicted"/>
<dbReference type="Pfam" id="PF00545">
    <property type="entry name" value="Ribonuclease"/>
    <property type="match status" value="1"/>
</dbReference>
<dbReference type="RefSeq" id="WP_026633196.1">
    <property type="nucleotide sequence ID" value="NZ_FONH01000004.1"/>
</dbReference>
<organism evidence="5 6">
    <name type="scientific">Dyella marensis</name>
    <dbReference type="NCBI Taxonomy" id="500610"/>
    <lineage>
        <taxon>Bacteria</taxon>
        <taxon>Pseudomonadati</taxon>
        <taxon>Pseudomonadota</taxon>
        <taxon>Gammaproteobacteria</taxon>
        <taxon>Lysobacterales</taxon>
        <taxon>Rhodanobacteraceae</taxon>
        <taxon>Dyella</taxon>
    </lineage>
</organism>
<dbReference type="GO" id="GO:0003723">
    <property type="term" value="F:RNA binding"/>
    <property type="evidence" value="ECO:0007669"/>
    <property type="project" value="InterPro"/>
</dbReference>
<dbReference type="STRING" id="500610.SAMN02799615_01899"/>
<evidence type="ECO:0000313" key="5">
    <source>
        <dbReference type="EMBL" id="SFE86667.1"/>
    </source>
</evidence>
<feature type="chain" id="PRO_5011589242" evidence="4">
    <location>
        <begin position="23"/>
        <end position="146"/>
    </location>
</feature>
<sequence>MRSFRPLLVLAVVAIAALLWNRHPTTPAPTVAPSSQAAVAPSAHPPRNESAPAGGLPSFLPPEARDTLALIARGGPFPNRQDGTVFGNREGLLPAQPRGYYHEYTVDTPGLDNRGARRIITGGNPPVVYYYTDDHYRSFRAFKVPQ</sequence>
<name>A0A1I2E1U2_9GAMM</name>
<feature type="signal peptide" evidence="4">
    <location>
        <begin position="1"/>
        <end position="22"/>
    </location>
</feature>
<dbReference type="InterPro" id="IPR000026">
    <property type="entry name" value="N1-like"/>
</dbReference>
<evidence type="ECO:0000256" key="3">
    <source>
        <dbReference type="SAM" id="MobiDB-lite"/>
    </source>
</evidence>
<feature type="compositionally biased region" description="Low complexity" evidence="3">
    <location>
        <begin position="28"/>
        <end position="42"/>
    </location>
</feature>
<evidence type="ECO:0000313" key="6">
    <source>
        <dbReference type="Proteomes" id="UP000199477"/>
    </source>
</evidence>
<gene>
    <name evidence="5" type="ORF">SAMN02799615_01899</name>
</gene>
<dbReference type="Gene3D" id="3.10.450.30">
    <property type="entry name" value="Microbial ribonucleases"/>
    <property type="match status" value="1"/>
</dbReference>
<evidence type="ECO:0000256" key="1">
    <source>
        <dbReference type="ARBA" id="ARBA00022722"/>
    </source>
</evidence>
<dbReference type="EMBL" id="FONH01000004">
    <property type="protein sequence ID" value="SFE86667.1"/>
    <property type="molecule type" value="Genomic_DNA"/>
</dbReference>
<protein>
    <submittedName>
        <fullName evidence="5">Guanyl-specific ribonuclease Sa</fullName>
    </submittedName>
</protein>
<dbReference type="GO" id="GO:0004521">
    <property type="term" value="F:RNA endonuclease activity"/>
    <property type="evidence" value="ECO:0007669"/>
    <property type="project" value="InterPro"/>
</dbReference>
<keyword evidence="1" id="KW-0540">Nuclease</keyword>
<dbReference type="Proteomes" id="UP000199477">
    <property type="component" value="Unassembled WGS sequence"/>
</dbReference>
<dbReference type="SUPFAM" id="SSF53933">
    <property type="entry name" value="Microbial ribonucleases"/>
    <property type="match status" value="1"/>
</dbReference>
<evidence type="ECO:0000256" key="2">
    <source>
        <dbReference type="ARBA" id="ARBA00022801"/>
    </source>
</evidence>
<evidence type="ECO:0000256" key="4">
    <source>
        <dbReference type="SAM" id="SignalP"/>
    </source>
</evidence>
<reference evidence="6" key="1">
    <citation type="submission" date="2016-10" db="EMBL/GenBank/DDBJ databases">
        <authorList>
            <person name="Varghese N."/>
            <person name="Submissions S."/>
        </authorList>
    </citation>
    <scope>NUCLEOTIDE SEQUENCE [LARGE SCALE GENOMIC DNA]</scope>
    <source>
        <strain evidence="6">UNC178MFTsu3.1</strain>
    </source>
</reference>
<accession>A0A1I2E1U2</accession>